<gene>
    <name evidence="3" type="ORF">EK403_03190</name>
</gene>
<evidence type="ECO:0000256" key="2">
    <source>
        <dbReference type="SAM" id="Phobius"/>
    </source>
</evidence>
<evidence type="ECO:0000256" key="1">
    <source>
        <dbReference type="SAM" id="Coils"/>
    </source>
</evidence>
<dbReference type="RefSeq" id="WP_128776057.1">
    <property type="nucleotide sequence ID" value="NZ_RYFI01000002.1"/>
</dbReference>
<feature type="coiled-coil region" evidence="1">
    <location>
        <begin position="39"/>
        <end position="66"/>
    </location>
</feature>
<keyword evidence="2" id="KW-0812">Transmembrane</keyword>
<keyword evidence="1" id="KW-0175">Coiled coil</keyword>
<name>A0A4Q0MMK4_9HYPH</name>
<organism evidence="3 4">
    <name type="scientific">Hansschlegelia zhihuaiae</name>
    <dbReference type="NCBI Taxonomy" id="405005"/>
    <lineage>
        <taxon>Bacteria</taxon>
        <taxon>Pseudomonadati</taxon>
        <taxon>Pseudomonadota</taxon>
        <taxon>Alphaproteobacteria</taxon>
        <taxon>Hyphomicrobiales</taxon>
        <taxon>Methylopilaceae</taxon>
        <taxon>Hansschlegelia</taxon>
    </lineage>
</organism>
<comment type="caution">
    <text evidence="3">The sequence shown here is derived from an EMBL/GenBank/DDBJ whole genome shotgun (WGS) entry which is preliminary data.</text>
</comment>
<feature type="transmembrane region" description="Helical" evidence="2">
    <location>
        <begin position="6"/>
        <end position="30"/>
    </location>
</feature>
<protein>
    <submittedName>
        <fullName evidence="3">DUF2730 family protein</fullName>
    </submittedName>
</protein>
<dbReference type="Pfam" id="PF10805">
    <property type="entry name" value="DUF2730"/>
    <property type="match status" value="1"/>
</dbReference>
<keyword evidence="2" id="KW-1133">Transmembrane helix</keyword>
<evidence type="ECO:0000313" key="4">
    <source>
        <dbReference type="Proteomes" id="UP000289708"/>
    </source>
</evidence>
<dbReference type="AlphaFoldDB" id="A0A4Q0MMK4"/>
<keyword evidence="2" id="KW-0472">Membrane</keyword>
<dbReference type="Proteomes" id="UP000289708">
    <property type="component" value="Unassembled WGS sequence"/>
</dbReference>
<accession>A0A4Q0MMK4</accession>
<reference evidence="3 4" key="1">
    <citation type="submission" date="2018-12" db="EMBL/GenBank/DDBJ databases">
        <title>bacterium Hansschlegelia zhihuaiae S113.</title>
        <authorList>
            <person name="He J."/>
        </authorList>
    </citation>
    <scope>NUCLEOTIDE SEQUENCE [LARGE SCALE GENOMIC DNA]</scope>
    <source>
        <strain evidence="3 4">S 113</strain>
    </source>
</reference>
<dbReference type="EMBL" id="RYFI01000002">
    <property type="protein sequence ID" value="RXF75067.1"/>
    <property type="molecule type" value="Genomic_DNA"/>
</dbReference>
<sequence>MEEQTLRSALVIIVVITLCVACLGVMFGVWNRTAPKRALERTDLRVAELDGRLDKIEDRVVELESHVKHLPTKDDVHNIDRGLIHLTGIVEQHGERSMAVLRSVDRIESFLFNQSPPPLAAPSMTTPSRESA</sequence>
<dbReference type="InterPro" id="IPR020269">
    <property type="entry name" value="Phage_Mu_Releasin"/>
</dbReference>
<proteinExistence type="predicted"/>
<dbReference type="OrthoDB" id="8160933at2"/>
<keyword evidence="4" id="KW-1185">Reference proteome</keyword>
<evidence type="ECO:0000313" key="3">
    <source>
        <dbReference type="EMBL" id="RXF75067.1"/>
    </source>
</evidence>